<feature type="domain" description="VTT" evidence="7">
    <location>
        <begin position="75"/>
        <end position="193"/>
    </location>
</feature>
<keyword evidence="5 6" id="KW-0472">Membrane</keyword>
<evidence type="ECO:0000256" key="5">
    <source>
        <dbReference type="ARBA" id="ARBA00023136"/>
    </source>
</evidence>
<dbReference type="AlphaFoldDB" id="A0A917AWS0"/>
<evidence type="ECO:0000256" key="1">
    <source>
        <dbReference type="ARBA" id="ARBA00004651"/>
    </source>
</evidence>
<dbReference type="EMBL" id="BMFK01000003">
    <property type="protein sequence ID" value="GGE78456.1"/>
    <property type="molecule type" value="Genomic_DNA"/>
</dbReference>
<evidence type="ECO:0000313" key="9">
    <source>
        <dbReference type="Proteomes" id="UP000605259"/>
    </source>
</evidence>
<accession>A0A917AWS0</accession>
<reference evidence="8" key="1">
    <citation type="journal article" date="2014" name="Int. J. Syst. Evol. Microbiol.">
        <title>Complete genome sequence of Corynebacterium casei LMG S-19264T (=DSM 44701T), isolated from a smear-ripened cheese.</title>
        <authorList>
            <consortium name="US DOE Joint Genome Institute (JGI-PGF)"/>
            <person name="Walter F."/>
            <person name="Albersmeier A."/>
            <person name="Kalinowski J."/>
            <person name="Ruckert C."/>
        </authorList>
    </citation>
    <scope>NUCLEOTIDE SEQUENCE</scope>
    <source>
        <strain evidence="8">CGMCC 1.12698</strain>
    </source>
</reference>
<dbReference type="Pfam" id="PF09335">
    <property type="entry name" value="VTT_dom"/>
    <property type="match status" value="1"/>
</dbReference>
<keyword evidence="2 6" id="KW-1003">Cell membrane</keyword>
<organism evidence="8 9">
    <name type="scientific">Priestia taiwanensis</name>
    <dbReference type="NCBI Taxonomy" id="1347902"/>
    <lineage>
        <taxon>Bacteria</taxon>
        <taxon>Bacillati</taxon>
        <taxon>Bacillota</taxon>
        <taxon>Bacilli</taxon>
        <taxon>Bacillales</taxon>
        <taxon>Bacillaceae</taxon>
        <taxon>Priestia</taxon>
    </lineage>
</organism>
<comment type="subcellular location">
    <subcellularLocation>
        <location evidence="1 6">Cell membrane</location>
        <topology evidence="1 6">Multi-pass membrane protein</topology>
    </subcellularLocation>
</comment>
<dbReference type="PANTHER" id="PTHR12677:SF59">
    <property type="entry name" value="GOLGI APPARATUS MEMBRANE PROTEIN TVP38-RELATED"/>
    <property type="match status" value="1"/>
</dbReference>
<feature type="transmembrane region" description="Helical" evidence="6">
    <location>
        <begin position="200"/>
        <end position="223"/>
    </location>
</feature>
<evidence type="ECO:0000256" key="3">
    <source>
        <dbReference type="ARBA" id="ARBA00022692"/>
    </source>
</evidence>
<keyword evidence="9" id="KW-1185">Reference proteome</keyword>
<dbReference type="PANTHER" id="PTHR12677">
    <property type="entry name" value="GOLGI APPARATUS MEMBRANE PROTEIN TVP38-RELATED"/>
    <property type="match status" value="1"/>
</dbReference>
<feature type="transmembrane region" description="Helical" evidence="6">
    <location>
        <begin position="17"/>
        <end position="34"/>
    </location>
</feature>
<evidence type="ECO:0000259" key="7">
    <source>
        <dbReference type="Pfam" id="PF09335"/>
    </source>
</evidence>
<gene>
    <name evidence="8" type="ORF">GCM10007140_30090</name>
</gene>
<comment type="similarity">
    <text evidence="6">Belongs to the TVP38/TMEM64 family.</text>
</comment>
<evidence type="ECO:0000256" key="4">
    <source>
        <dbReference type="ARBA" id="ARBA00022989"/>
    </source>
</evidence>
<name>A0A917AWS0_9BACI</name>
<keyword evidence="3 6" id="KW-0812">Transmembrane</keyword>
<dbReference type="InterPro" id="IPR032816">
    <property type="entry name" value="VTT_dom"/>
</dbReference>
<dbReference type="GO" id="GO:0005886">
    <property type="term" value="C:plasma membrane"/>
    <property type="evidence" value="ECO:0007669"/>
    <property type="project" value="UniProtKB-SubCell"/>
</dbReference>
<evidence type="ECO:0000313" key="8">
    <source>
        <dbReference type="EMBL" id="GGE78456.1"/>
    </source>
</evidence>
<protein>
    <recommendedName>
        <fullName evidence="6">TVP38/TMEM64 family membrane protein</fullName>
    </recommendedName>
</protein>
<dbReference type="Proteomes" id="UP000605259">
    <property type="component" value="Unassembled WGS sequence"/>
</dbReference>
<evidence type="ECO:0000256" key="2">
    <source>
        <dbReference type="ARBA" id="ARBA00022475"/>
    </source>
</evidence>
<evidence type="ECO:0000256" key="6">
    <source>
        <dbReference type="RuleBase" id="RU366058"/>
    </source>
</evidence>
<comment type="caution">
    <text evidence="8">The sequence shown here is derived from an EMBL/GenBank/DDBJ whole genome shotgun (WGS) entry which is preliminary data.</text>
</comment>
<sequence>MSKYMIKNILKEKKGEIILGLIFLILIGVSYLYFKKYYGFFHSPEKMKEWILSYGNYSVVIFLLIQMFQVVIFVIPGEVTQIAGGVLYGTLYGAILSLVGISIGSSICFGLVKAFGKEWVDKVISGKDLKFIKKMLDLGSKKNVIFAIHVIPGIPKDIIAYICGASNIRFRDYFIASTLGRIPGIVMSALFGANLMTGNYVLLIVIAVSMTLLFVIGFFKGEVIMKRLFKRRKQEDSTQVERQREHV</sequence>
<feature type="transmembrane region" description="Helical" evidence="6">
    <location>
        <begin position="173"/>
        <end position="194"/>
    </location>
</feature>
<feature type="transmembrane region" description="Helical" evidence="6">
    <location>
        <begin position="87"/>
        <end position="112"/>
    </location>
</feature>
<feature type="transmembrane region" description="Helical" evidence="6">
    <location>
        <begin position="54"/>
        <end position="75"/>
    </location>
</feature>
<keyword evidence="4 6" id="KW-1133">Transmembrane helix</keyword>
<dbReference type="InterPro" id="IPR015414">
    <property type="entry name" value="TMEM64"/>
</dbReference>
<reference evidence="8" key="2">
    <citation type="submission" date="2020-09" db="EMBL/GenBank/DDBJ databases">
        <authorList>
            <person name="Sun Q."/>
            <person name="Zhou Y."/>
        </authorList>
    </citation>
    <scope>NUCLEOTIDE SEQUENCE</scope>
    <source>
        <strain evidence="8">CGMCC 1.12698</strain>
    </source>
</reference>
<proteinExistence type="inferred from homology"/>